<dbReference type="Gene3D" id="3.30.2400.10">
    <property type="entry name" value="Major capsid protein gp5"/>
    <property type="match status" value="1"/>
</dbReference>
<protein>
    <submittedName>
        <fullName evidence="4">Phage major capsid protein</fullName>
    </submittedName>
</protein>
<comment type="caution">
    <text evidence="4">The sequence shown here is derived from an EMBL/GenBank/DDBJ whole genome shotgun (WGS) entry which is preliminary data.</text>
</comment>
<dbReference type="RefSeq" id="WP_106771246.1">
    <property type="nucleotide sequence ID" value="NZ_PXYK01000004.1"/>
</dbReference>
<gene>
    <name evidence="4" type="ORF">C7I84_06025</name>
</gene>
<reference evidence="4 5" key="1">
    <citation type="submission" date="2018-03" db="EMBL/GenBank/DDBJ databases">
        <title>The draft genome of Mesorhizobium sp. 6GN-30.</title>
        <authorList>
            <person name="Liu L."/>
            <person name="Li L."/>
            <person name="Wang T."/>
            <person name="Zhang X."/>
            <person name="Liang L."/>
        </authorList>
    </citation>
    <scope>NUCLEOTIDE SEQUENCE [LARGE SCALE GENOMIC DNA]</scope>
    <source>
        <strain evidence="4 5">6GN30</strain>
    </source>
</reference>
<dbReference type="OrthoDB" id="9786516at2"/>
<dbReference type="SUPFAM" id="SSF56563">
    <property type="entry name" value="Major capsid protein gp5"/>
    <property type="match status" value="1"/>
</dbReference>
<keyword evidence="5" id="KW-1185">Reference proteome</keyword>
<feature type="coiled-coil region" evidence="2">
    <location>
        <begin position="2"/>
        <end position="58"/>
    </location>
</feature>
<evidence type="ECO:0000256" key="1">
    <source>
        <dbReference type="ARBA" id="ARBA00004328"/>
    </source>
</evidence>
<keyword evidence="2" id="KW-0175">Coiled coil</keyword>
<accession>A0A2P7SPV9</accession>
<feature type="domain" description="Phage capsid-like C-terminal" evidence="3">
    <location>
        <begin position="138"/>
        <end position="415"/>
    </location>
</feature>
<comment type="subcellular location">
    <subcellularLocation>
        <location evidence="1">Virion</location>
    </subcellularLocation>
</comment>
<proteinExistence type="predicted"/>
<dbReference type="Proteomes" id="UP000241229">
    <property type="component" value="Unassembled WGS sequence"/>
</dbReference>
<evidence type="ECO:0000313" key="5">
    <source>
        <dbReference type="Proteomes" id="UP000241229"/>
    </source>
</evidence>
<dbReference type="InterPro" id="IPR024455">
    <property type="entry name" value="Phage_capsid"/>
</dbReference>
<dbReference type="Gene3D" id="3.30.2320.10">
    <property type="entry name" value="hypothetical protein PF0899 domain"/>
    <property type="match status" value="1"/>
</dbReference>
<name>A0A2P7SPV9_9HYPH</name>
<dbReference type="EMBL" id="PXYK01000004">
    <property type="protein sequence ID" value="PSJ64499.1"/>
    <property type="molecule type" value="Genomic_DNA"/>
</dbReference>
<sequence length="432" mass="47283">MLKQLREKRAKLVAEMRGIIEKAEAEDRDLSAEEQTAFDAAKASKEDLDKRIERLEAVEGDEAALNAIVPAVSRQANIQRQGGPEAAREFETLGEFMHAVRFRPSDQRLEFVEHNPAAIDPATGDVRAEFRMDNDTSGGFMVPTQFRSTILRVQPQDALVRPRAQVIPAGSPPDASITMPALDQSGANPANMFGGMTFSWIEEGGDKPETDADLRGVTLTPHEIAGFVTVTDKLLRNWAASSTFIEGLMREGVNAAEDYAFLRGNGVTQPLGALNAGATKYINRAVANQVSYVDLVKMVAVLLMRGGTPVWSMSQSVLPQIAQMVDPEGHYIWQANAREGFAGNLLGYPVRWNNRAPALGTKGDVLLADWKYYLIKDGSGPFVAASEHVKFTSNKTVIKIFWNVDGAPWMHAPIKEENGYEVSPFVGLDIPA</sequence>
<evidence type="ECO:0000256" key="2">
    <source>
        <dbReference type="SAM" id="Coils"/>
    </source>
</evidence>
<evidence type="ECO:0000259" key="3">
    <source>
        <dbReference type="Pfam" id="PF05065"/>
    </source>
</evidence>
<evidence type="ECO:0000313" key="4">
    <source>
        <dbReference type="EMBL" id="PSJ64499.1"/>
    </source>
</evidence>
<dbReference type="AlphaFoldDB" id="A0A2P7SPV9"/>
<dbReference type="Pfam" id="PF05065">
    <property type="entry name" value="Phage_capsid"/>
    <property type="match status" value="1"/>
</dbReference>
<organism evidence="4 5">
    <name type="scientific">Kumtagia ephedrae</name>
    <dbReference type="NCBI Taxonomy" id="2116701"/>
    <lineage>
        <taxon>Bacteria</taxon>
        <taxon>Pseudomonadati</taxon>
        <taxon>Pseudomonadota</taxon>
        <taxon>Alphaproteobacteria</taxon>
        <taxon>Hyphomicrobiales</taxon>
        <taxon>Phyllobacteriaceae</taxon>
        <taxon>Kumtagia</taxon>
    </lineage>
</organism>
<dbReference type="InterPro" id="IPR054612">
    <property type="entry name" value="Phage_capsid-like_C"/>
</dbReference>
<dbReference type="NCBIfam" id="TIGR01554">
    <property type="entry name" value="major_cap_HK97"/>
    <property type="match status" value="1"/>
</dbReference>